<name>A0A0C9ZTE2_9AGAM</name>
<dbReference type="InParanoid" id="A0A0C9ZTE2"/>
<proteinExistence type="predicted"/>
<dbReference type="HOGENOM" id="CLU_2607580_0_0_1"/>
<accession>A0A0C9ZTE2</accession>
<sequence length="79" mass="9151">MFHSRQSLRSMMFGDSKELILVGLPDYFPSYRGAVLKTIPLAISQSQELPVKHKLQRLKQSARIQTFVMETKPSRNRCQ</sequence>
<gene>
    <name evidence="1" type="ORF">CY34DRAFT_814212</name>
</gene>
<keyword evidence="2" id="KW-1185">Reference proteome</keyword>
<organism evidence="1 2">
    <name type="scientific">Suillus luteus UH-Slu-Lm8-n1</name>
    <dbReference type="NCBI Taxonomy" id="930992"/>
    <lineage>
        <taxon>Eukaryota</taxon>
        <taxon>Fungi</taxon>
        <taxon>Dikarya</taxon>
        <taxon>Basidiomycota</taxon>
        <taxon>Agaricomycotina</taxon>
        <taxon>Agaricomycetes</taxon>
        <taxon>Agaricomycetidae</taxon>
        <taxon>Boletales</taxon>
        <taxon>Suillineae</taxon>
        <taxon>Suillaceae</taxon>
        <taxon>Suillus</taxon>
    </lineage>
</organism>
<dbReference type="Proteomes" id="UP000054485">
    <property type="component" value="Unassembled WGS sequence"/>
</dbReference>
<dbReference type="EMBL" id="KN836185">
    <property type="protein sequence ID" value="KIK32576.1"/>
    <property type="molecule type" value="Genomic_DNA"/>
</dbReference>
<protein>
    <submittedName>
        <fullName evidence="1">Uncharacterized protein</fullName>
    </submittedName>
</protein>
<dbReference type="AlphaFoldDB" id="A0A0C9ZTE2"/>
<reference evidence="1 2" key="1">
    <citation type="submission" date="2014-04" db="EMBL/GenBank/DDBJ databases">
        <authorList>
            <consortium name="DOE Joint Genome Institute"/>
            <person name="Kuo A."/>
            <person name="Ruytinx J."/>
            <person name="Rineau F."/>
            <person name="Colpaert J."/>
            <person name="Kohler A."/>
            <person name="Nagy L.G."/>
            <person name="Floudas D."/>
            <person name="Copeland A."/>
            <person name="Barry K.W."/>
            <person name="Cichocki N."/>
            <person name="Veneault-Fourrey C."/>
            <person name="LaButti K."/>
            <person name="Lindquist E.A."/>
            <person name="Lipzen A."/>
            <person name="Lundell T."/>
            <person name="Morin E."/>
            <person name="Murat C."/>
            <person name="Sun H."/>
            <person name="Tunlid A."/>
            <person name="Henrissat B."/>
            <person name="Grigoriev I.V."/>
            <person name="Hibbett D.S."/>
            <person name="Martin F."/>
            <person name="Nordberg H.P."/>
            <person name="Cantor M.N."/>
            <person name="Hua S.X."/>
        </authorList>
    </citation>
    <scope>NUCLEOTIDE SEQUENCE [LARGE SCALE GENOMIC DNA]</scope>
    <source>
        <strain evidence="1 2">UH-Slu-Lm8-n1</strain>
    </source>
</reference>
<evidence type="ECO:0000313" key="2">
    <source>
        <dbReference type="Proteomes" id="UP000054485"/>
    </source>
</evidence>
<reference evidence="2" key="2">
    <citation type="submission" date="2015-01" db="EMBL/GenBank/DDBJ databases">
        <title>Evolutionary Origins and Diversification of the Mycorrhizal Mutualists.</title>
        <authorList>
            <consortium name="DOE Joint Genome Institute"/>
            <consortium name="Mycorrhizal Genomics Consortium"/>
            <person name="Kohler A."/>
            <person name="Kuo A."/>
            <person name="Nagy L.G."/>
            <person name="Floudas D."/>
            <person name="Copeland A."/>
            <person name="Barry K.W."/>
            <person name="Cichocki N."/>
            <person name="Veneault-Fourrey C."/>
            <person name="LaButti K."/>
            <person name="Lindquist E.A."/>
            <person name="Lipzen A."/>
            <person name="Lundell T."/>
            <person name="Morin E."/>
            <person name="Murat C."/>
            <person name="Riley R."/>
            <person name="Ohm R."/>
            <person name="Sun H."/>
            <person name="Tunlid A."/>
            <person name="Henrissat B."/>
            <person name="Grigoriev I.V."/>
            <person name="Hibbett D.S."/>
            <person name="Martin F."/>
        </authorList>
    </citation>
    <scope>NUCLEOTIDE SEQUENCE [LARGE SCALE GENOMIC DNA]</scope>
    <source>
        <strain evidence="2">UH-Slu-Lm8-n1</strain>
    </source>
</reference>
<evidence type="ECO:0000313" key="1">
    <source>
        <dbReference type="EMBL" id="KIK32576.1"/>
    </source>
</evidence>